<gene>
    <name evidence="15" type="ORF">PBRA_001732</name>
    <name evidence="16" type="ORF">PLBR_LOCUS1052</name>
</gene>
<keyword evidence="17" id="KW-1185">Reference proteome</keyword>
<dbReference type="PRINTS" id="PR00368">
    <property type="entry name" value="FADPNR"/>
</dbReference>
<evidence type="ECO:0000256" key="5">
    <source>
        <dbReference type="ARBA" id="ARBA00023002"/>
    </source>
</evidence>
<evidence type="ECO:0000256" key="1">
    <source>
        <dbReference type="ARBA" id="ARBA00007532"/>
    </source>
</evidence>
<dbReference type="OMA" id="VTMAPWG"/>
<evidence type="ECO:0000259" key="13">
    <source>
        <dbReference type="Pfam" id="PF02852"/>
    </source>
</evidence>
<dbReference type="SUPFAM" id="SSF51905">
    <property type="entry name" value="FAD/NAD(P)-binding domain"/>
    <property type="match status" value="1"/>
</dbReference>
<dbReference type="InterPro" id="IPR001100">
    <property type="entry name" value="Pyr_nuc-diS_OxRdtase"/>
</dbReference>
<comment type="subcellular location">
    <subcellularLocation>
        <location evidence="12">Cytoplasm</location>
    </subcellularLocation>
</comment>
<dbReference type="Proteomes" id="UP000290189">
    <property type="component" value="Unassembled WGS sequence"/>
</dbReference>
<dbReference type="GO" id="GO:0050661">
    <property type="term" value="F:NADP binding"/>
    <property type="evidence" value="ECO:0007669"/>
    <property type="project" value="InterPro"/>
</dbReference>
<sequence>MASSTAFDLLVIGGGSGGVSCADRAASRGARVAVIEEGRLGGTCVNVGCIPKKIMYNTSYLAEAVEYAREYGFNIKQEGRPSLDYAALKKKRDAYITWLNGAYEDSLREEKIALIRGRGRFTGPRTVEVNGIEYTGERIVIAVGGLPSPVNIPGGELAINSDDFFALDKLPAKVAVVGAGYIAVELAGVLNGLGSETHLFIRYDSALRKFDTIIQEHAMDELEQNGVTVHRHSIVSRLSKEPTGTIAVHVGSQSAPLSGFDHVLYAIGRVPNTHALGLDTCGVQVDAAGYIRTDEFEKTNVDRIFAIGDVNGKIELTPVAVAAGRRLADRLYGGPGFRDSHLDYTNVPTVVFNHPPIGTVGITEDEARAKASAEHPVKVYSTAFPNMFYSMCEREHKPQTAMKIVCLGKDERVVGVHMIGRACDEIIQGFAVAVKMGARKADLDSCVAIHPTAAEEMVTMR</sequence>
<reference evidence="16 18" key="2">
    <citation type="submission" date="2018-03" db="EMBL/GenBank/DDBJ databases">
        <authorList>
            <person name="Fogelqvist J."/>
        </authorList>
    </citation>
    <scope>NUCLEOTIDE SEQUENCE [LARGE SCALE GENOMIC DNA]</scope>
</reference>
<dbReference type="FunFam" id="3.50.50.60:FF:000235">
    <property type="entry name" value="Glutathione reductase"/>
    <property type="match status" value="1"/>
</dbReference>
<evidence type="ECO:0000313" key="17">
    <source>
        <dbReference type="Proteomes" id="UP000039324"/>
    </source>
</evidence>
<keyword evidence="12" id="KW-0963">Cytoplasm</keyword>
<comment type="cofactor">
    <cofactor evidence="9">
        <name>FAD</name>
        <dbReference type="ChEBI" id="CHEBI:57692"/>
    </cofactor>
    <text evidence="9">Binds 1 FAD per subunit.</text>
</comment>
<dbReference type="AlphaFoldDB" id="A0A0G4IZB5"/>
<evidence type="ECO:0000256" key="3">
    <source>
        <dbReference type="ARBA" id="ARBA00022630"/>
    </source>
</evidence>
<dbReference type="NCBIfam" id="TIGR01421">
    <property type="entry name" value="gluta_reduc_1"/>
    <property type="match status" value="1"/>
</dbReference>
<keyword evidence="3 11" id="KW-0285">Flavoprotein</keyword>
<comment type="subunit">
    <text evidence="2">Homodimer.</text>
</comment>
<dbReference type="InterPro" id="IPR012999">
    <property type="entry name" value="Pyr_OxRdtase_I_AS"/>
</dbReference>
<dbReference type="InterPro" id="IPR004099">
    <property type="entry name" value="Pyr_nucl-diS_OxRdtase_dimer"/>
</dbReference>
<dbReference type="FunFam" id="3.30.390.30:FF:000003">
    <property type="entry name" value="Glutathione reductase"/>
    <property type="match status" value="1"/>
</dbReference>
<evidence type="ECO:0000256" key="9">
    <source>
        <dbReference type="PIRSR" id="PIRSR000350-3"/>
    </source>
</evidence>
<dbReference type="OrthoDB" id="5956163at2759"/>
<feature type="binding site" evidence="9">
    <location>
        <position position="119"/>
    </location>
    <ligand>
        <name>FAD</name>
        <dbReference type="ChEBI" id="CHEBI:57692"/>
    </ligand>
</feature>
<evidence type="ECO:0000313" key="15">
    <source>
        <dbReference type="EMBL" id="CEP00678.1"/>
    </source>
</evidence>
<keyword evidence="4 9" id="KW-0274">FAD</keyword>
<dbReference type="GO" id="GO:0006749">
    <property type="term" value="P:glutathione metabolic process"/>
    <property type="evidence" value="ECO:0007669"/>
    <property type="project" value="InterPro"/>
</dbReference>
<evidence type="ECO:0000313" key="16">
    <source>
        <dbReference type="EMBL" id="SPQ93837.1"/>
    </source>
</evidence>
<dbReference type="PANTHER" id="PTHR42737">
    <property type="entry name" value="GLUTATHIONE REDUCTASE"/>
    <property type="match status" value="1"/>
</dbReference>
<dbReference type="GO" id="GO:0004362">
    <property type="term" value="F:glutathione-disulfide reductase (NADPH) activity"/>
    <property type="evidence" value="ECO:0007669"/>
    <property type="project" value="UniProtKB-EC"/>
</dbReference>
<dbReference type="PANTHER" id="PTHR42737:SF2">
    <property type="entry name" value="GLUTATHIONE REDUCTASE"/>
    <property type="match status" value="1"/>
</dbReference>
<keyword evidence="9" id="KW-0520">NAD</keyword>
<comment type="function">
    <text evidence="12">Catalyzes the reduction of glutathione disulfide (GSSG) to reduced glutathione (GSH). Constitutes the major mechanism to maintain a high GSH:GSSG ratio in the cytosol.</text>
</comment>
<dbReference type="InterPro" id="IPR023753">
    <property type="entry name" value="FAD/NAD-binding_dom"/>
</dbReference>
<dbReference type="SUPFAM" id="SSF55424">
    <property type="entry name" value="FAD/NAD-linked reductases, dimerisation (C-terminal) domain"/>
    <property type="match status" value="1"/>
</dbReference>
<evidence type="ECO:0000256" key="10">
    <source>
        <dbReference type="PIRSR" id="PIRSR000350-4"/>
    </source>
</evidence>
<dbReference type="PIRSF" id="PIRSF000350">
    <property type="entry name" value="Mercury_reductase_MerA"/>
    <property type="match status" value="1"/>
</dbReference>
<dbReference type="Gene3D" id="3.30.390.30">
    <property type="match status" value="1"/>
</dbReference>
<dbReference type="NCBIfam" id="NF004776">
    <property type="entry name" value="PRK06116.1"/>
    <property type="match status" value="1"/>
</dbReference>
<keyword evidence="7 11" id="KW-0676">Redox-active center</keyword>
<evidence type="ECO:0000256" key="11">
    <source>
        <dbReference type="RuleBase" id="RU003691"/>
    </source>
</evidence>
<feature type="domain" description="FAD/NAD(P)-binding" evidence="14">
    <location>
        <begin position="7"/>
        <end position="324"/>
    </location>
</feature>
<evidence type="ECO:0000256" key="12">
    <source>
        <dbReference type="RuleBase" id="RU365016"/>
    </source>
</evidence>
<feature type="domain" description="Pyridine nucleotide-disulphide oxidoreductase dimerisation" evidence="13">
    <location>
        <begin position="347"/>
        <end position="460"/>
    </location>
</feature>
<comment type="similarity">
    <text evidence="1 11">Belongs to the class-I pyridine nucleotide-disulfide oxidoreductase family.</text>
</comment>
<dbReference type="Gene3D" id="3.50.50.60">
    <property type="entry name" value="FAD/NAD(P)-binding domain"/>
    <property type="match status" value="2"/>
</dbReference>
<dbReference type="InterPro" id="IPR036188">
    <property type="entry name" value="FAD/NAD-bd_sf"/>
</dbReference>
<dbReference type="GO" id="GO:0005739">
    <property type="term" value="C:mitochondrion"/>
    <property type="evidence" value="ECO:0007669"/>
    <property type="project" value="TreeGrafter"/>
</dbReference>
<protein>
    <recommendedName>
        <fullName evidence="12">Glutathione reductase</fullName>
        <ecNumber evidence="12">1.8.1.7</ecNumber>
    </recommendedName>
</protein>
<keyword evidence="9" id="KW-0547">Nucleotide-binding</keyword>
<feature type="binding site" evidence="9">
    <location>
        <position position="268"/>
    </location>
    <ligand>
        <name>NAD(+)</name>
        <dbReference type="ChEBI" id="CHEBI:57540"/>
    </ligand>
</feature>
<dbReference type="InterPro" id="IPR006322">
    <property type="entry name" value="Glutathione_Rdtase_euk/bac"/>
</dbReference>
<evidence type="ECO:0000256" key="4">
    <source>
        <dbReference type="ARBA" id="ARBA00022827"/>
    </source>
</evidence>
<dbReference type="InterPro" id="IPR046952">
    <property type="entry name" value="GSHR/TRXR-like"/>
</dbReference>
<feature type="active site" description="Proton acceptor" evidence="8">
    <location>
        <position position="450"/>
    </location>
</feature>
<accession>A0A0G4IZB5</accession>
<geneLocation type="mitochondrion" evidence="16"/>
<dbReference type="STRING" id="37360.A0A0G4IZB5"/>
<dbReference type="InterPro" id="IPR016156">
    <property type="entry name" value="FAD/NAD-linked_Rdtase_dimer_sf"/>
</dbReference>
<feature type="binding site" evidence="9">
    <location>
        <position position="53"/>
    </location>
    <ligand>
        <name>FAD</name>
        <dbReference type="ChEBI" id="CHEBI:57692"/>
    </ligand>
</feature>
<keyword evidence="12" id="KW-0521">NADP</keyword>
<dbReference type="Pfam" id="PF02852">
    <property type="entry name" value="Pyr_redox_dim"/>
    <property type="match status" value="1"/>
</dbReference>
<dbReference type="PROSITE" id="PS00076">
    <property type="entry name" value="PYRIDINE_REDOX_1"/>
    <property type="match status" value="1"/>
</dbReference>
<dbReference type="PRINTS" id="PR00411">
    <property type="entry name" value="PNDRDTASEI"/>
</dbReference>
<comment type="catalytic activity">
    <reaction evidence="12">
        <text>2 glutathione + NADP(+) = glutathione disulfide + NADPH + H(+)</text>
        <dbReference type="Rhea" id="RHEA:11740"/>
        <dbReference type="ChEBI" id="CHEBI:15378"/>
        <dbReference type="ChEBI" id="CHEBI:57783"/>
        <dbReference type="ChEBI" id="CHEBI:57925"/>
        <dbReference type="ChEBI" id="CHEBI:58297"/>
        <dbReference type="ChEBI" id="CHEBI:58349"/>
        <dbReference type="EC" id="1.8.1.7"/>
    </reaction>
</comment>
<organism evidence="15 17">
    <name type="scientific">Plasmodiophora brassicae</name>
    <name type="common">Clubroot disease agent</name>
    <dbReference type="NCBI Taxonomy" id="37360"/>
    <lineage>
        <taxon>Eukaryota</taxon>
        <taxon>Sar</taxon>
        <taxon>Rhizaria</taxon>
        <taxon>Endomyxa</taxon>
        <taxon>Phytomyxea</taxon>
        <taxon>Plasmodiophorida</taxon>
        <taxon>Plasmodiophoridae</taxon>
        <taxon>Plasmodiophora</taxon>
    </lineage>
</organism>
<evidence type="ECO:0000259" key="14">
    <source>
        <dbReference type="Pfam" id="PF07992"/>
    </source>
</evidence>
<dbReference type="Proteomes" id="UP000039324">
    <property type="component" value="Unassembled WGS sequence"/>
</dbReference>
<dbReference type="EMBL" id="OVEO01000002">
    <property type="protein sequence ID" value="SPQ93837.1"/>
    <property type="molecule type" value="Genomic_DNA"/>
</dbReference>
<evidence type="ECO:0000256" key="8">
    <source>
        <dbReference type="PIRSR" id="PIRSR000350-2"/>
    </source>
</evidence>
<evidence type="ECO:0000313" key="18">
    <source>
        <dbReference type="Proteomes" id="UP000290189"/>
    </source>
</evidence>
<keyword evidence="16" id="KW-0496">Mitochondrion</keyword>
<dbReference type="Pfam" id="PF07992">
    <property type="entry name" value="Pyr_redox_2"/>
    <property type="match status" value="1"/>
</dbReference>
<proteinExistence type="inferred from homology"/>
<feature type="binding site" evidence="9">
    <location>
        <position position="309"/>
    </location>
    <ligand>
        <name>FAD</name>
        <dbReference type="ChEBI" id="CHEBI:57692"/>
    </ligand>
</feature>
<dbReference type="EMBL" id="CDSF01000101">
    <property type="protein sequence ID" value="CEP00678.1"/>
    <property type="molecule type" value="Genomic_DNA"/>
</dbReference>
<keyword evidence="5 11" id="KW-0560">Oxidoreductase</keyword>
<dbReference type="GO" id="GO:0045454">
    <property type="term" value="P:cell redox homeostasis"/>
    <property type="evidence" value="ECO:0007669"/>
    <property type="project" value="InterPro"/>
</dbReference>
<dbReference type="GO" id="GO:0005829">
    <property type="term" value="C:cytosol"/>
    <property type="evidence" value="ECO:0007669"/>
    <property type="project" value="TreeGrafter"/>
</dbReference>
<reference evidence="15 17" key="1">
    <citation type="submission" date="2015-02" db="EMBL/GenBank/DDBJ databases">
        <authorList>
            <person name="Chooi Y.-H."/>
        </authorList>
    </citation>
    <scope>NUCLEOTIDE SEQUENCE [LARGE SCALE GENOMIC DNA]</scope>
    <source>
        <strain evidence="15">E3</strain>
    </source>
</reference>
<dbReference type="GO" id="GO:0050660">
    <property type="term" value="F:flavin adenine dinucleotide binding"/>
    <property type="evidence" value="ECO:0007669"/>
    <property type="project" value="InterPro"/>
</dbReference>
<name>A0A0G4IZB5_PLABS</name>
<keyword evidence="6" id="KW-1015">Disulfide bond</keyword>
<feature type="binding site" evidence="9">
    <location>
        <begin position="178"/>
        <end position="185"/>
    </location>
    <ligand>
        <name>NAD(+)</name>
        <dbReference type="ChEBI" id="CHEBI:57540"/>
    </ligand>
</feature>
<evidence type="ECO:0000256" key="2">
    <source>
        <dbReference type="ARBA" id="ARBA00011738"/>
    </source>
</evidence>
<dbReference type="GO" id="GO:0034599">
    <property type="term" value="P:cellular response to oxidative stress"/>
    <property type="evidence" value="ECO:0007669"/>
    <property type="project" value="TreeGrafter"/>
</dbReference>
<feature type="disulfide bond" description="Redox-active" evidence="10">
    <location>
        <begin position="44"/>
        <end position="49"/>
    </location>
</feature>
<evidence type="ECO:0000256" key="7">
    <source>
        <dbReference type="ARBA" id="ARBA00023284"/>
    </source>
</evidence>
<evidence type="ECO:0000256" key="6">
    <source>
        <dbReference type="ARBA" id="ARBA00023157"/>
    </source>
</evidence>
<dbReference type="EC" id="1.8.1.7" evidence="12"/>